<proteinExistence type="predicted"/>
<dbReference type="SMART" id="SM00345">
    <property type="entry name" value="HTH_GNTR"/>
    <property type="match status" value="1"/>
</dbReference>
<sequence>MVRDQANSSFLRIPKATFRAHIAEGLRSAILKGEILPGSHVTEQSLAEQFGVSRGPLREAMRQLIDEGLLVTVPYTGTHVVDLSVDDVREIYSMRVNLEIFAFELVWDKRDHSFRQELLSRHTELTRCIDSGDDIASIDAELRLHGFVYEASDHKILQRMWESIRGRLQLYWAAHHRAHGIRGPRRDGHDSYVENALAPSLDAMRSEIRAHMARGGQQTEDFLLSMNADSPDLKSVTR</sequence>
<protein>
    <submittedName>
        <fullName evidence="5">GntR family transcriptional regulator</fullName>
    </submittedName>
</protein>
<dbReference type="Pfam" id="PF00392">
    <property type="entry name" value="GntR"/>
    <property type="match status" value="1"/>
</dbReference>
<evidence type="ECO:0000313" key="6">
    <source>
        <dbReference type="Proteomes" id="UP000185598"/>
    </source>
</evidence>
<dbReference type="Gene3D" id="1.10.10.10">
    <property type="entry name" value="Winged helix-like DNA-binding domain superfamily/Winged helix DNA-binding domain"/>
    <property type="match status" value="1"/>
</dbReference>
<dbReference type="GO" id="GO:0003677">
    <property type="term" value="F:DNA binding"/>
    <property type="evidence" value="ECO:0007669"/>
    <property type="project" value="UniProtKB-KW"/>
</dbReference>
<keyword evidence="6" id="KW-1185">Reference proteome</keyword>
<accession>A0A1Q9A7M6</accession>
<dbReference type="InterPro" id="IPR011711">
    <property type="entry name" value="GntR_C"/>
</dbReference>
<dbReference type="GO" id="GO:0003700">
    <property type="term" value="F:DNA-binding transcription factor activity"/>
    <property type="evidence" value="ECO:0007669"/>
    <property type="project" value="InterPro"/>
</dbReference>
<dbReference type="InterPro" id="IPR036388">
    <property type="entry name" value="WH-like_DNA-bd_sf"/>
</dbReference>
<dbReference type="SUPFAM" id="SSF48008">
    <property type="entry name" value="GntR ligand-binding domain-like"/>
    <property type="match status" value="1"/>
</dbReference>
<name>A0A1Q9A7M6_9HYPH</name>
<dbReference type="PANTHER" id="PTHR43537:SF24">
    <property type="entry name" value="GLUCONATE OPERON TRANSCRIPTIONAL REPRESSOR"/>
    <property type="match status" value="1"/>
</dbReference>
<dbReference type="Proteomes" id="UP000185598">
    <property type="component" value="Unassembled WGS sequence"/>
</dbReference>
<dbReference type="AlphaFoldDB" id="A0A1Q9A7M6"/>
<keyword evidence="1" id="KW-0805">Transcription regulation</keyword>
<dbReference type="STRING" id="887144.BJF91_15095"/>
<dbReference type="RefSeq" id="WP_075614482.1">
    <property type="nucleotide sequence ID" value="NZ_JACIED010000003.1"/>
</dbReference>
<dbReference type="SUPFAM" id="SSF46785">
    <property type="entry name" value="Winged helix' DNA-binding domain"/>
    <property type="match status" value="1"/>
</dbReference>
<keyword evidence="2" id="KW-0238">DNA-binding</keyword>
<evidence type="ECO:0000259" key="4">
    <source>
        <dbReference type="PROSITE" id="PS50949"/>
    </source>
</evidence>
<dbReference type="InterPro" id="IPR008920">
    <property type="entry name" value="TF_FadR/GntR_C"/>
</dbReference>
<gene>
    <name evidence="5" type="ORF">BJF91_15095</name>
</gene>
<dbReference type="PRINTS" id="PR00035">
    <property type="entry name" value="HTHGNTR"/>
</dbReference>
<reference evidence="5 6" key="1">
    <citation type="submission" date="2016-09" db="EMBL/GenBank/DDBJ databases">
        <title>Rhizobium oryziradicis sp. nov., isolated from the root of rice.</title>
        <authorList>
            <person name="Zhao J."/>
            <person name="Zhang X."/>
        </authorList>
    </citation>
    <scope>NUCLEOTIDE SEQUENCE [LARGE SCALE GENOMIC DNA]</scope>
    <source>
        <strain evidence="5 6">14971</strain>
    </source>
</reference>
<evidence type="ECO:0000256" key="3">
    <source>
        <dbReference type="ARBA" id="ARBA00023163"/>
    </source>
</evidence>
<organism evidence="5 6">
    <name type="scientific">Allorhizobium taibaishanense</name>
    <dbReference type="NCBI Taxonomy" id="887144"/>
    <lineage>
        <taxon>Bacteria</taxon>
        <taxon>Pseudomonadati</taxon>
        <taxon>Pseudomonadota</taxon>
        <taxon>Alphaproteobacteria</taxon>
        <taxon>Hyphomicrobiales</taxon>
        <taxon>Rhizobiaceae</taxon>
        <taxon>Rhizobium/Agrobacterium group</taxon>
        <taxon>Allorhizobium</taxon>
    </lineage>
</organism>
<dbReference type="PROSITE" id="PS50949">
    <property type="entry name" value="HTH_GNTR"/>
    <property type="match status" value="1"/>
</dbReference>
<feature type="domain" description="HTH gntR-type" evidence="4">
    <location>
        <begin position="16"/>
        <end position="83"/>
    </location>
</feature>
<dbReference type="InterPro" id="IPR000524">
    <property type="entry name" value="Tscrpt_reg_HTH_GntR"/>
</dbReference>
<evidence type="ECO:0000256" key="1">
    <source>
        <dbReference type="ARBA" id="ARBA00023015"/>
    </source>
</evidence>
<dbReference type="InterPro" id="IPR036390">
    <property type="entry name" value="WH_DNA-bd_sf"/>
</dbReference>
<dbReference type="EMBL" id="MKIN01000021">
    <property type="protein sequence ID" value="OLP50590.1"/>
    <property type="molecule type" value="Genomic_DNA"/>
</dbReference>
<dbReference type="CDD" id="cd07377">
    <property type="entry name" value="WHTH_GntR"/>
    <property type="match status" value="1"/>
</dbReference>
<comment type="caution">
    <text evidence="5">The sequence shown here is derived from an EMBL/GenBank/DDBJ whole genome shotgun (WGS) entry which is preliminary data.</text>
</comment>
<keyword evidence="3" id="KW-0804">Transcription</keyword>
<evidence type="ECO:0000256" key="2">
    <source>
        <dbReference type="ARBA" id="ARBA00023125"/>
    </source>
</evidence>
<dbReference type="Pfam" id="PF07729">
    <property type="entry name" value="FCD"/>
    <property type="match status" value="1"/>
</dbReference>
<evidence type="ECO:0000313" key="5">
    <source>
        <dbReference type="EMBL" id="OLP50590.1"/>
    </source>
</evidence>
<dbReference type="Gene3D" id="1.20.120.530">
    <property type="entry name" value="GntR ligand-binding domain-like"/>
    <property type="match status" value="1"/>
</dbReference>
<dbReference type="PANTHER" id="PTHR43537">
    <property type="entry name" value="TRANSCRIPTIONAL REGULATOR, GNTR FAMILY"/>
    <property type="match status" value="1"/>
</dbReference>